<dbReference type="CDD" id="cd06261">
    <property type="entry name" value="TM_PBP2"/>
    <property type="match status" value="1"/>
</dbReference>
<evidence type="ECO:0000256" key="5">
    <source>
        <dbReference type="ARBA" id="ARBA00022989"/>
    </source>
</evidence>
<keyword evidence="2 7" id="KW-0813">Transport</keyword>
<feature type="transmembrane region" description="Helical" evidence="7">
    <location>
        <begin position="12"/>
        <end position="37"/>
    </location>
</feature>
<evidence type="ECO:0000256" key="2">
    <source>
        <dbReference type="ARBA" id="ARBA00022448"/>
    </source>
</evidence>
<sequence length="277" mass="29989">MSSLANRPSDRFVTIINVVLLVAAGIAVLAPVAWMVLSSFKQSFEVTAYPPTIVFEPTLDNYRSLSETTPFIQFGLNSLIVTIGSTALGLLLGAPAAFAVSWTRITWPAIVTLLARMAPGTLFLLPWYVMFRQVDMIGTYSVLILTHAVITMPIVIWVLLPFFDNIPRSVLEAAQVDGCTPVRIFWRIALPLVVPGLAVSSILAFVFSWNYFLFALVLSNSETKTLIAASFNFIGEGSTNWGGLMAAATLIALPPLALALVVQRWLISGLTLGAVKG</sequence>
<dbReference type="RefSeq" id="WP_163045845.1">
    <property type="nucleotide sequence ID" value="NZ_JAAAMJ010000024.1"/>
</dbReference>
<feature type="transmembrane region" description="Helical" evidence="7">
    <location>
        <begin position="105"/>
        <end position="128"/>
    </location>
</feature>
<dbReference type="Pfam" id="PF00528">
    <property type="entry name" value="BPD_transp_1"/>
    <property type="match status" value="1"/>
</dbReference>
<evidence type="ECO:0000313" key="9">
    <source>
        <dbReference type="EMBL" id="NDV88993.1"/>
    </source>
</evidence>
<evidence type="ECO:0000256" key="4">
    <source>
        <dbReference type="ARBA" id="ARBA00022692"/>
    </source>
</evidence>
<keyword evidence="3" id="KW-1003">Cell membrane</keyword>
<dbReference type="GO" id="GO:0055085">
    <property type="term" value="P:transmembrane transport"/>
    <property type="evidence" value="ECO:0007669"/>
    <property type="project" value="InterPro"/>
</dbReference>
<gene>
    <name evidence="9" type="ORF">GTW51_20140</name>
</gene>
<comment type="caution">
    <text evidence="9">The sequence shown here is derived from an EMBL/GenBank/DDBJ whole genome shotgun (WGS) entry which is preliminary data.</text>
</comment>
<comment type="similarity">
    <text evidence="7">Belongs to the binding-protein-dependent transport system permease family.</text>
</comment>
<dbReference type="InterPro" id="IPR050901">
    <property type="entry name" value="BP-dep_ABC_trans_perm"/>
</dbReference>
<feature type="transmembrane region" description="Helical" evidence="7">
    <location>
        <begin position="140"/>
        <end position="163"/>
    </location>
</feature>
<evidence type="ECO:0000256" key="3">
    <source>
        <dbReference type="ARBA" id="ARBA00022475"/>
    </source>
</evidence>
<dbReference type="PANTHER" id="PTHR32243:SF18">
    <property type="entry name" value="INNER MEMBRANE ABC TRANSPORTER PERMEASE PROTEIN YCJP"/>
    <property type="match status" value="1"/>
</dbReference>
<organism evidence="9 10">
    <name type="scientific">Aurantimonas aggregata</name>
    <dbReference type="NCBI Taxonomy" id="2047720"/>
    <lineage>
        <taxon>Bacteria</taxon>
        <taxon>Pseudomonadati</taxon>
        <taxon>Pseudomonadota</taxon>
        <taxon>Alphaproteobacteria</taxon>
        <taxon>Hyphomicrobiales</taxon>
        <taxon>Aurantimonadaceae</taxon>
        <taxon>Aurantimonas</taxon>
    </lineage>
</organism>
<dbReference type="PANTHER" id="PTHR32243">
    <property type="entry name" value="MALTOSE TRANSPORT SYSTEM PERMEASE-RELATED"/>
    <property type="match status" value="1"/>
</dbReference>
<dbReference type="EMBL" id="JAAAMJ010000024">
    <property type="protein sequence ID" value="NDV88993.1"/>
    <property type="molecule type" value="Genomic_DNA"/>
</dbReference>
<dbReference type="Gene3D" id="1.10.3720.10">
    <property type="entry name" value="MetI-like"/>
    <property type="match status" value="1"/>
</dbReference>
<feature type="transmembrane region" description="Helical" evidence="7">
    <location>
        <begin position="71"/>
        <end position="93"/>
    </location>
</feature>
<reference evidence="9 10" key="1">
    <citation type="submission" date="2020-01" db="EMBL/GenBank/DDBJ databases">
        <title>Genomes of bacteria type strains.</title>
        <authorList>
            <person name="Chen J."/>
            <person name="Zhu S."/>
            <person name="Chen J."/>
        </authorList>
    </citation>
    <scope>NUCLEOTIDE SEQUENCE [LARGE SCALE GENOMIC DNA]</scope>
    <source>
        <strain evidence="9 10">KCTC 52919</strain>
    </source>
</reference>
<accession>A0A6L9MMF0</accession>
<name>A0A6L9MMF0_9HYPH</name>
<feature type="transmembrane region" description="Helical" evidence="7">
    <location>
        <begin position="184"/>
        <end position="212"/>
    </location>
</feature>
<dbReference type="Proteomes" id="UP000476332">
    <property type="component" value="Unassembled WGS sequence"/>
</dbReference>
<keyword evidence="4 7" id="KW-0812">Transmembrane</keyword>
<keyword evidence="5 7" id="KW-1133">Transmembrane helix</keyword>
<protein>
    <submittedName>
        <fullName evidence="9">ABC transporter permease subunit</fullName>
    </submittedName>
</protein>
<dbReference type="InterPro" id="IPR000515">
    <property type="entry name" value="MetI-like"/>
</dbReference>
<evidence type="ECO:0000256" key="6">
    <source>
        <dbReference type="ARBA" id="ARBA00023136"/>
    </source>
</evidence>
<keyword evidence="6 7" id="KW-0472">Membrane</keyword>
<dbReference type="SUPFAM" id="SSF161098">
    <property type="entry name" value="MetI-like"/>
    <property type="match status" value="1"/>
</dbReference>
<evidence type="ECO:0000259" key="8">
    <source>
        <dbReference type="PROSITE" id="PS50928"/>
    </source>
</evidence>
<evidence type="ECO:0000256" key="7">
    <source>
        <dbReference type="RuleBase" id="RU363032"/>
    </source>
</evidence>
<comment type="subcellular location">
    <subcellularLocation>
        <location evidence="1 7">Cell membrane</location>
        <topology evidence="1 7">Multi-pass membrane protein</topology>
    </subcellularLocation>
</comment>
<dbReference type="GO" id="GO:0005886">
    <property type="term" value="C:plasma membrane"/>
    <property type="evidence" value="ECO:0007669"/>
    <property type="project" value="UniProtKB-SubCell"/>
</dbReference>
<feature type="domain" description="ABC transmembrane type-1" evidence="8">
    <location>
        <begin position="75"/>
        <end position="262"/>
    </location>
</feature>
<dbReference type="InterPro" id="IPR035906">
    <property type="entry name" value="MetI-like_sf"/>
</dbReference>
<keyword evidence="10" id="KW-1185">Reference proteome</keyword>
<dbReference type="AlphaFoldDB" id="A0A6L9MMF0"/>
<dbReference type="PROSITE" id="PS50928">
    <property type="entry name" value="ABC_TM1"/>
    <property type="match status" value="1"/>
</dbReference>
<evidence type="ECO:0000313" key="10">
    <source>
        <dbReference type="Proteomes" id="UP000476332"/>
    </source>
</evidence>
<evidence type="ECO:0000256" key="1">
    <source>
        <dbReference type="ARBA" id="ARBA00004651"/>
    </source>
</evidence>
<feature type="transmembrane region" description="Helical" evidence="7">
    <location>
        <begin position="241"/>
        <end position="262"/>
    </location>
</feature>
<proteinExistence type="inferred from homology"/>